<dbReference type="AlphaFoldDB" id="A0A4V1RXW6"/>
<evidence type="ECO:0000256" key="1">
    <source>
        <dbReference type="SAM" id="MobiDB-lite"/>
    </source>
</evidence>
<feature type="region of interest" description="Disordered" evidence="1">
    <location>
        <begin position="1"/>
        <end position="34"/>
    </location>
</feature>
<reference evidence="3 4" key="1">
    <citation type="submission" date="2016-12" db="EMBL/GenBank/DDBJ databases">
        <title>Draft genome sequence of Fusarium oxysporum causing rot on Narcissus.</title>
        <authorList>
            <person name="Armitage A.D."/>
            <person name="Taylor A."/>
            <person name="Clarkson J.P."/>
            <person name="Harrison R.J."/>
            <person name="Jackson A.C."/>
        </authorList>
    </citation>
    <scope>NUCLEOTIDE SEQUENCE [LARGE SCALE GENOMIC DNA]</scope>
    <source>
        <strain evidence="3 4">N139</strain>
    </source>
</reference>
<accession>A0A4V1RXW6</accession>
<evidence type="ECO:0000259" key="2">
    <source>
        <dbReference type="Pfam" id="PF13843"/>
    </source>
</evidence>
<dbReference type="InterPro" id="IPR029526">
    <property type="entry name" value="PGBD"/>
</dbReference>
<dbReference type="PANTHER" id="PTHR46599">
    <property type="entry name" value="PIGGYBAC TRANSPOSABLE ELEMENT-DERIVED PROTEIN 4"/>
    <property type="match status" value="1"/>
</dbReference>
<dbReference type="Pfam" id="PF13843">
    <property type="entry name" value="DDE_Tnp_1_7"/>
    <property type="match status" value="1"/>
</dbReference>
<sequence length="374" mass="42992">MSSLKIKDSLDDHSFDTPPLSDPTGVPNFPPEEGHGDDFQPFNLEYRDFKINPLPKEPLELFQLFIPISLVQSWIEYTNSWVDHLLENAVIDNWNTPLSEHSRILKWEGISTSTAYVWLGVLIYLGIHREITIKDHWKVPSLGDQRPLHSIIKFMPLRRFQLISRYFRTFDYTKIDVRDEGDLPKTFQAAEEWSNHIQRVSTELYLPGTNLTVDECMIPFTGRSKETTLVKNKPTPVGFKVWVIAQQGFFLQWLWHVKSSPYTAVIVNLPTPKPLGKRGKLRTKIPLSNTQSVVVHLVKRLLPQTYHVFTDNLFSSPQLFRLLRQLGFGATGTARPNCGITTKMKRIKETGKAPDGTTLKYNEVILIPMPDKQV</sequence>
<protein>
    <recommendedName>
        <fullName evidence="2">PiggyBac transposable element-derived protein domain-containing protein</fullName>
    </recommendedName>
</protein>
<proteinExistence type="predicted"/>
<comment type="caution">
    <text evidence="3">The sequence shown here is derived from an EMBL/GenBank/DDBJ whole genome shotgun (WGS) entry which is preliminary data.</text>
</comment>
<feature type="compositionally biased region" description="Basic and acidic residues" evidence="1">
    <location>
        <begin position="1"/>
        <end position="15"/>
    </location>
</feature>
<dbReference type="PANTHER" id="PTHR46599:SF3">
    <property type="entry name" value="PIGGYBAC TRANSPOSABLE ELEMENT-DERIVED PROTEIN 4"/>
    <property type="match status" value="1"/>
</dbReference>
<evidence type="ECO:0000313" key="4">
    <source>
        <dbReference type="Proteomes" id="UP000290540"/>
    </source>
</evidence>
<feature type="domain" description="PiggyBac transposable element-derived protein" evidence="2">
    <location>
        <begin position="58"/>
        <end position="341"/>
    </location>
</feature>
<organism evidence="3 4">
    <name type="scientific">Fusarium oxysporum f. sp. narcissi</name>
    <dbReference type="NCBI Taxonomy" id="451672"/>
    <lineage>
        <taxon>Eukaryota</taxon>
        <taxon>Fungi</taxon>
        <taxon>Dikarya</taxon>
        <taxon>Ascomycota</taxon>
        <taxon>Pezizomycotina</taxon>
        <taxon>Sordariomycetes</taxon>
        <taxon>Hypocreomycetidae</taxon>
        <taxon>Hypocreales</taxon>
        <taxon>Nectriaceae</taxon>
        <taxon>Fusarium</taxon>
        <taxon>Fusarium oxysporum species complex</taxon>
    </lineage>
</organism>
<name>A0A4V1RXW6_FUSOX</name>
<dbReference type="EMBL" id="MQTW01000605">
    <property type="protein sequence ID" value="RYC79536.1"/>
    <property type="molecule type" value="Genomic_DNA"/>
</dbReference>
<dbReference type="Proteomes" id="UP000290540">
    <property type="component" value="Unassembled WGS sequence"/>
</dbReference>
<evidence type="ECO:0000313" key="3">
    <source>
        <dbReference type="EMBL" id="RYC79536.1"/>
    </source>
</evidence>
<gene>
    <name evidence="3" type="ORF">BFJ63_vAg17579</name>
</gene>